<dbReference type="EMBL" id="BAABME010002646">
    <property type="protein sequence ID" value="GAA0155545.1"/>
    <property type="molecule type" value="Genomic_DNA"/>
</dbReference>
<feature type="compositionally biased region" description="Basic and acidic residues" evidence="1">
    <location>
        <begin position="46"/>
        <end position="55"/>
    </location>
</feature>
<organism evidence="2 3">
    <name type="scientific">Lithospermum erythrorhizon</name>
    <name type="common">Purple gromwell</name>
    <name type="synonym">Lithospermum officinale var. erythrorhizon</name>
    <dbReference type="NCBI Taxonomy" id="34254"/>
    <lineage>
        <taxon>Eukaryota</taxon>
        <taxon>Viridiplantae</taxon>
        <taxon>Streptophyta</taxon>
        <taxon>Embryophyta</taxon>
        <taxon>Tracheophyta</taxon>
        <taxon>Spermatophyta</taxon>
        <taxon>Magnoliopsida</taxon>
        <taxon>eudicotyledons</taxon>
        <taxon>Gunneridae</taxon>
        <taxon>Pentapetalae</taxon>
        <taxon>asterids</taxon>
        <taxon>lamiids</taxon>
        <taxon>Boraginales</taxon>
        <taxon>Boraginaceae</taxon>
        <taxon>Boraginoideae</taxon>
        <taxon>Lithospermeae</taxon>
        <taxon>Lithospermum</taxon>
    </lineage>
</organism>
<sequence length="117" mass="12899">MSQSSENQPENFELRPRGTANQSDQACTPTPASPSANPLSSTVPESAKDEAARVEKAYQARAKRNILAGTRLNRVKDNRLHKKCFYARGGMTEAVPRIWTLKEEARGFPIPSATNID</sequence>
<comment type="caution">
    <text evidence="2">The sequence shown here is derived from an EMBL/GenBank/DDBJ whole genome shotgun (WGS) entry which is preliminary data.</text>
</comment>
<evidence type="ECO:0000313" key="2">
    <source>
        <dbReference type="EMBL" id="GAA0155545.1"/>
    </source>
</evidence>
<evidence type="ECO:0000313" key="3">
    <source>
        <dbReference type="Proteomes" id="UP001454036"/>
    </source>
</evidence>
<proteinExistence type="predicted"/>
<dbReference type="Proteomes" id="UP001454036">
    <property type="component" value="Unassembled WGS sequence"/>
</dbReference>
<name>A0AAV3PV69_LITER</name>
<feature type="compositionally biased region" description="Polar residues" evidence="1">
    <location>
        <begin position="19"/>
        <end position="44"/>
    </location>
</feature>
<accession>A0AAV3PV69</accession>
<gene>
    <name evidence="2" type="ORF">LIER_13249</name>
</gene>
<evidence type="ECO:0000256" key="1">
    <source>
        <dbReference type="SAM" id="MobiDB-lite"/>
    </source>
</evidence>
<dbReference type="AlphaFoldDB" id="A0AAV3PV69"/>
<feature type="compositionally biased region" description="Polar residues" evidence="1">
    <location>
        <begin position="1"/>
        <end position="10"/>
    </location>
</feature>
<keyword evidence="3" id="KW-1185">Reference proteome</keyword>
<reference evidence="2 3" key="1">
    <citation type="submission" date="2024-01" db="EMBL/GenBank/DDBJ databases">
        <title>The complete chloroplast genome sequence of Lithospermum erythrorhizon: insights into the phylogenetic relationship among Boraginaceae species and the maternal lineages of purple gromwells.</title>
        <authorList>
            <person name="Okada T."/>
            <person name="Watanabe K."/>
        </authorList>
    </citation>
    <scope>NUCLEOTIDE SEQUENCE [LARGE SCALE GENOMIC DNA]</scope>
</reference>
<feature type="region of interest" description="Disordered" evidence="1">
    <location>
        <begin position="1"/>
        <end position="55"/>
    </location>
</feature>
<protein>
    <submittedName>
        <fullName evidence="2">Uncharacterized protein</fullName>
    </submittedName>
</protein>